<reference evidence="1 2" key="1">
    <citation type="submission" date="2019-06" db="EMBL/GenBank/DDBJ databases">
        <title>Whole genome shotgun sequence of Cellulomonas uda NBRC 3747.</title>
        <authorList>
            <person name="Hosoyama A."/>
            <person name="Uohara A."/>
            <person name="Ohji S."/>
            <person name="Ichikawa N."/>
        </authorList>
    </citation>
    <scope>NUCLEOTIDE SEQUENCE [LARGE SCALE GENOMIC DNA]</scope>
    <source>
        <strain evidence="1 2">NBRC 3747</strain>
    </source>
</reference>
<dbReference type="RefSeq" id="WP_141319093.1">
    <property type="nucleotide sequence ID" value="NZ_BJLP01000011.1"/>
</dbReference>
<gene>
    <name evidence="1" type="ORF">CUD01_08970</name>
</gene>
<organism evidence="1 2">
    <name type="scientific">Cellulomonas uda</name>
    <dbReference type="NCBI Taxonomy" id="1714"/>
    <lineage>
        <taxon>Bacteria</taxon>
        <taxon>Bacillati</taxon>
        <taxon>Actinomycetota</taxon>
        <taxon>Actinomycetes</taxon>
        <taxon>Micrococcales</taxon>
        <taxon>Cellulomonadaceae</taxon>
        <taxon>Cellulomonas</taxon>
    </lineage>
</organism>
<evidence type="ECO:0000313" key="1">
    <source>
        <dbReference type="EMBL" id="GEA80453.1"/>
    </source>
</evidence>
<evidence type="ECO:0000313" key="2">
    <source>
        <dbReference type="Proteomes" id="UP000315842"/>
    </source>
</evidence>
<name>A0A4Y3K8Z0_CELUD</name>
<accession>A0A4Y3K8Z0</accession>
<dbReference type="EMBL" id="BJLP01000011">
    <property type="protein sequence ID" value="GEA80453.1"/>
    <property type="molecule type" value="Genomic_DNA"/>
</dbReference>
<proteinExistence type="predicted"/>
<protein>
    <submittedName>
        <fullName evidence="1">Uncharacterized protein</fullName>
    </submittedName>
</protein>
<sequence length="614" mass="65994">METTMTLRDVAIAAGVTRQAVTNWRRRPTVHGAPTPFPAPVASLRGVEHFDRDEVMRWLSLTGRGTNDQAALDAPALTPPDGSVLDDVVALLALRSRIDRDLAELAPDHLARLARHVDPQDRMLATEIAAIDPSPELLGYVDELLAASFGPSDALDRLASSRLSRQRAERGLSEDAATLLGAVATACRQHLGDGALAVDVPHDALQAVCRDALIVEPRDRTARRLLAIRGNDTTSSAESVVHVAAILGQDDDVLDRVDDIADELASGSVGVILGPSSVLCDRLRGHDAERRRSTLAVGNLVAAVRLPRGMWRHAHRQALGLWVLRAGKSAHRILLADLTGREIEIDDVVDDVIGALEQSDRRQYRYGRALPYDRAAAGDPLVPAGMAPARLPGAATGHRGAVTAATLVTSAPLDGFDLLVTPAEAELATAPRSLGQMIDERTARRINGSRIDATHTEPTATVRVMSAVATDPDWFIDPLVAAQHYDHARRTEPSDVVVTATPRPHAVVDDIGGSLVRYPSFIVRLGERAAIGPHAFAESVNQLPDQAGEWRAWSVPRLAPNQVEDVEATLVAAETYLRELRRREVAAHELVRHLVQGVAVGDLALVSTTPRKAG</sequence>
<dbReference type="AlphaFoldDB" id="A0A4Y3K8Z0"/>
<keyword evidence="2" id="KW-1185">Reference proteome</keyword>
<comment type="caution">
    <text evidence="1">The sequence shown here is derived from an EMBL/GenBank/DDBJ whole genome shotgun (WGS) entry which is preliminary data.</text>
</comment>
<dbReference type="Proteomes" id="UP000315842">
    <property type="component" value="Unassembled WGS sequence"/>
</dbReference>